<gene>
    <name evidence="1" type="ORF">BOLC6T36756H</name>
</gene>
<proteinExistence type="predicted"/>
<protein>
    <submittedName>
        <fullName evidence="1">Uncharacterized protein</fullName>
    </submittedName>
</protein>
<reference evidence="1" key="1">
    <citation type="submission" date="2018-11" db="EMBL/GenBank/DDBJ databases">
        <authorList>
            <consortium name="Genoscope - CEA"/>
            <person name="William W."/>
        </authorList>
    </citation>
    <scope>NUCLEOTIDE SEQUENCE</scope>
</reference>
<evidence type="ECO:0000313" key="1">
    <source>
        <dbReference type="EMBL" id="VDD61303.1"/>
    </source>
</evidence>
<name>A0A3P6FSN1_BRAOL</name>
<accession>A0A3P6FSN1</accession>
<dbReference type="EMBL" id="LR031880">
    <property type="protein sequence ID" value="VDD61303.1"/>
    <property type="molecule type" value="Genomic_DNA"/>
</dbReference>
<dbReference type="AlphaFoldDB" id="A0A3P6FSN1"/>
<sequence length="111" mass="12647">MILMQPLTRLAYNGELLISKVPLMAVGNLSGLEAPFLEIQKTLQLPQHLLVQYHHQALQLGLILQKSPHSTQMPRNLSLTPTQRVSNHLQQLHGLNLQLRKDHSITLPFHR</sequence>
<organism evidence="1">
    <name type="scientific">Brassica oleracea</name>
    <name type="common">Wild cabbage</name>
    <dbReference type="NCBI Taxonomy" id="3712"/>
    <lineage>
        <taxon>Eukaryota</taxon>
        <taxon>Viridiplantae</taxon>
        <taxon>Streptophyta</taxon>
        <taxon>Embryophyta</taxon>
        <taxon>Tracheophyta</taxon>
        <taxon>Spermatophyta</taxon>
        <taxon>Magnoliopsida</taxon>
        <taxon>eudicotyledons</taxon>
        <taxon>Gunneridae</taxon>
        <taxon>Pentapetalae</taxon>
        <taxon>rosids</taxon>
        <taxon>malvids</taxon>
        <taxon>Brassicales</taxon>
        <taxon>Brassicaceae</taxon>
        <taxon>Brassiceae</taxon>
        <taxon>Brassica</taxon>
    </lineage>
</organism>